<evidence type="ECO:0000256" key="1">
    <source>
        <dbReference type="ARBA" id="ARBA00009477"/>
    </source>
</evidence>
<dbReference type="SUPFAM" id="SSF111369">
    <property type="entry name" value="HlyD-like secretion proteins"/>
    <property type="match status" value="1"/>
</dbReference>
<dbReference type="InterPro" id="IPR058625">
    <property type="entry name" value="MdtA-like_BSH"/>
</dbReference>
<dbReference type="Pfam" id="PF25917">
    <property type="entry name" value="BSH_RND"/>
    <property type="match status" value="1"/>
</dbReference>
<organism evidence="6 7">
    <name type="scientific">Oleiphilus messinensis</name>
    <dbReference type="NCBI Taxonomy" id="141451"/>
    <lineage>
        <taxon>Bacteria</taxon>
        <taxon>Pseudomonadati</taxon>
        <taxon>Pseudomonadota</taxon>
        <taxon>Gammaproteobacteria</taxon>
        <taxon>Oceanospirillales</taxon>
        <taxon>Oleiphilaceae</taxon>
        <taxon>Oleiphilus</taxon>
    </lineage>
</organism>
<feature type="chain" id="PRO_5010984659" evidence="4">
    <location>
        <begin position="33"/>
        <end position="397"/>
    </location>
</feature>
<dbReference type="AlphaFoldDB" id="A0A1Y0IA95"/>
<sequence length="397" mass="43404">MNKSVIFAFVLSLIAIAWLATGNITGPNSVHAQEQSAEQPVQNEHSRTGESQADENKRFTVRVTQSEAREIDDVVFLNGDIEAYRDVEIRAELDGRITQVFFEKGQRVRKGEAILTIDLGDLEARLARAKADLKARESDVKATQSLKSKNLSSENQYQQDLANLAAAQAEVKEIQVQIANATVRAPFPGIINDLPAELGDYASKGSHVATLVDDSRIKIVVEVPQQHIAKLKIGMPMEAELLNGGHYRGEIVYLSSRANNTTRTFTVEALANRPQGAVYFGQSADIEIVLGQEWAHKLSPSTLDLDTEGNLQVKVLNNDQVEAHTVTIVRSERDGVWLKGLPRVAKVITTGQGFVISGQKVKGVPEQKFTLGETEKPGSDGVAMGESEDNPEQEPNS</sequence>
<dbReference type="PANTHER" id="PTHR30469:SF29">
    <property type="entry name" value="BLR2860 PROTEIN"/>
    <property type="match status" value="1"/>
</dbReference>
<feature type="region of interest" description="Disordered" evidence="3">
    <location>
        <begin position="366"/>
        <end position="397"/>
    </location>
</feature>
<dbReference type="InterPro" id="IPR006143">
    <property type="entry name" value="RND_pump_MFP"/>
</dbReference>
<dbReference type="EMBL" id="CP021425">
    <property type="protein sequence ID" value="ARU56395.1"/>
    <property type="molecule type" value="Genomic_DNA"/>
</dbReference>
<dbReference type="NCBIfam" id="TIGR01730">
    <property type="entry name" value="RND_mfp"/>
    <property type="match status" value="1"/>
</dbReference>
<protein>
    <submittedName>
        <fullName evidence="6">RND superfamily HAE1 family efflux transporter membrane fusion subunit</fullName>
    </submittedName>
</protein>
<dbReference type="Gene3D" id="2.40.30.170">
    <property type="match status" value="1"/>
</dbReference>
<dbReference type="RefSeq" id="WP_087461384.1">
    <property type="nucleotide sequence ID" value="NZ_CP021425.1"/>
</dbReference>
<feature type="compositionally biased region" description="Basic and acidic residues" evidence="3">
    <location>
        <begin position="44"/>
        <end position="57"/>
    </location>
</feature>
<name>A0A1Y0IA95_9GAMM</name>
<evidence type="ECO:0000259" key="5">
    <source>
        <dbReference type="Pfam" id="PF25917"/>
    </source>
</evidence>
<keyword evidence="4" id="KW-0732">Signal</keyword>
<feature type="coiled-coil region" evidence="2">
    <location>
        <begin position="119"/>
        <end position="184"/>
    </location>
</feature>
<keyword evidence="7" id="KW-1185">Reference proteome</keyword>
<keyword evidence="2" id="KW-0175">Coiled coil</keyword>
<feature type="region of interest" description="Disordered" evidence="3">
    <location>
        <begin position="29"/>
        <end position="57"/>
    </location>
</feature>
<dbReference type="Gene3D" id="1.10.287.470">
    <property type="entry name" value="Helix hairpin bin"/>
    <property type="match status" value="1"/>
</dbReference>
<proteinExistence type="inferred from homology"/>
<dbReference type="OrthoDB" id="9806939at2"/>
<feature type="compositionally biased region" description="Acidic residues" evidence="3">
    <location>
        <begin position="386"/>
        <end position="397"/>
    </location>
</feature>
<dbReference type="GO" id="GO:0015562">
    <property type="term" value="F:efflux transmembrane transporter activity"/>
    <property type="evidence" value="ECO:0007669"/>
    <property type="project" value="TreeGrafter"/>
</dbReference>
<evidence type="ECO:0000256" key="4">
    <source>
        <dbReference type="SAM" id="SignalP"/>
    </source>
</evidence>
<accession>A0A1Y0IA95</accession>
<dbReference type="Gene3D" id="2.40.50.100">
    <property type="match status" value="1"/>
</dbReference>
<gene>
    <name evidence="6" type="ORF">OLMES_2332</name>
</gene>
<reference evidence="6 7" key="1">
    <citation type="submission" date="2017-05" db="EMBL/GenBank/DDBJ databases">
        <title>Genomic insights into alkan degradation activity of Oleiphilus messinensis.</title>
        <authorList>
            <person name="Kozyavkin S.A."/>
            <person name="Slesarev A.I."/>
            <person name="Golyshin P.N."/>
            <person name="Korzhenkov A."/>
            <person name="Golyshina O.N."/>
            <person name="Toshchakov S.V."/>
        </authorList>
    </citation>
    <scope>NUCLEOTIDE SEQUENCE [LARGE SCALE GENOMIC DNA]</scope>
    <source>
        <strain evidence="6 7">ME102</strain>
    </source>
</reference>
<evidence type="ECO:0000256" key="3">
    <source>
        <dbReference type="SAM" id="MobiDB-lite"/>
    </source>
</evidence>
<dbReference type="Proteomes" id="UP000196027">
    <property type="component" value="Chromosome"/>
</dbReference>
<feature type="domain" description="Multidrug resistance protein MdtA-like barrel-sandwich hybrid" evidence="5">
    <location>
        <begin position="85"/>
        <end position="212"/>
    </location>
</feature>
<dbReference type="KEGG" id="ome:OLMES_2332"/>
<evidence type="ECO:0000313" key="7">
    <source>
        <dbReference type="Proteomes" id="UP000196027"/>
    </source>
</evidence>
<feature type="signal peptide" evidence="4">
    <location>
        <begin position="1"/>
        <end position="32"/>
    </location>
</feature>
<dbReference type="GO" id="GO:1990281">
    <property type="term" value="C:efflux pump complex"/>
    <property type="evidence" value="ECO:0007669"/>
    <property type="project" value="TreeGrafter"/>
</dbReference>
<feature type="compositionally biased region" description="Polar residues" evidence="3">
    <location>
        <begin position="29"/>
        <end position="43"/>
    </location>
</feature>
<evidence type="ECO:0000313" key="6">
    <source>
        <dbReference type="EMBL" id="ARU56395.1"/>
    </source>
</evidence>
<dbReference type="PANTHER" id="PTHR30469">
    <property type="entry name" value="MULTIDRUG RESISTANCE PROTEIN MDTA"/>
    <property type="match status" value="1"/>
</dbReference>
<comment type="similarity">
    <text evidence="1">Belongs to the membrane fusion protein (MFP) (TC 8.A.1) family.</text>
</comment>
<evidence type="ECO:0000256" key="2">
    <source>
        <dbReference type="SAM" id="Coils"/>
    </source>
</evidence>